<comment type="caution">
    <text evidence="3">The sequence shown here is derived from an EMBL/GenBank/DDBJ whole genome shotgun (WGS) entry which is preliminary data.</text>
</comment>
<sequence length="375" mass="38754">MFFQPVLFAISLPWTFSHPILSVPELLKRQDIDTTVLQFALTLEHLENVFYQQGLKNFSQQQFTDFGLDANDIQNLQLIAQDEAQHVQFLTDAITAAGSQPVAECTYSFPSTDVASFLTLSTVLEGVGTSAYLGGAPLLGNKDFLTAAGSILVTEALHTSLQRAVVGAVPAANAFGTPLSATAVFTLAASFIVSCPDSNEPLPFTPFASLSTSEQQGCDSSSSQNNQVNMTASASSTSTPAFAASTATASNPQCSHKNTTASTTQSSQSTAPYTNSTIAVAASCGALSAGAPVAFTAASAIPSGSFVTFVSGLMVVSMMGQVDDVSISATIPPSISGQSYVFVTSSDAQGKIDDAAVLFGPAILEVSLSHPDPSS</sequence>
<proteinExistence type="predicted"/>
<dbReference type="InterPro" id="IPR039254">
    <property type="entry name" value="Rds1"/>
</dbReference>
<feature type="chain" id="PRO_5046616100" evidence="2">
    <location>
        <begin position="18"/>
        <end position="375"/>
    </location>
</feature>
<keyword evidence="2" id="KW-0732">Signal</keyword>
<dbReference type="PANTHER" id="PTHR38705">
    <property type="entry name" value="PROTEIN RDS1"/>
    <property type="match status" value="1"/>
</dbReference>
<dbReference type="InterPro" id="IPR009078">
    <property type="entry name" value="Ferritin-like_SF"/>
</dbReference>
<keyword evidence="4" id="KW-1185">Reference proteome</keyword>
<dbReference type="SUPFAM" id="SSF47240">
    <property type="entry name" value="Ferritin-like"/>
    <property type="match status" value="1"/>
</dbReference>
<accession>A0ABR0K1S1</accession>
<feature type="signal peptide" evidence="2">
    <location>
        <begin position="1"/>
        <end position="17"/>
    </location>
</feature>
<evidence type="ECO:0000313" key="3">
    <source>
        <dbReference type="EMBL" id="KAK5083224.1"/>
    </source>
</evidence>
<dbReference type="Proteomes" id="UP001345013">
    <property type="component" value="Unassembled WGS sequence"/>
</dbReference>
<reference evidence="3 4" key="1">
    <citation type="submission" date="2023-08" db="EMBL/GenBank/DDBJ databases">
        <title>Black Yeasts Isolated from many extreme environments.</title>
        <authorList>
            <person name="Coleine C."/>
            <person name="Stajich J.E."/>
            <person name="Selbmann L."/>
        </authorList>
    </citation>
    <scope>NUCLEOTIDE SEQUENCE [LARGE SCALE GENOMIC DNA]</scope>
    <source>
        <strain evidence="3 4">CCFEE 5885</strain>
    </source>
</reference>
<feature type="region of interest" description="Disordered" evidence="1">
    <location>
        <begin position="248"/>
        <end position="270"/>
    </location>
</feature>
<gene>
    <name evidence="3" type="ORF">LTR24_007852</name>
</gene>
<feature type="compositionally biased region" description="Low complexity" evidence="1">
    <location>
        <begin position="259"/>
        <end position="270"/>
    </location>
</feature>
<dbReference type="PANTHER" id="PTHR38705:SF1">
    <property type="entry name" value="PROTEIN RDS1"/>
    <property type="match status" value="1"/>
</dbReference>
<evidence type="ECO:0000256" key="2">
    <source>
        <dbReference type="SAM" id="SignalP"/>
    </source>
</evidence>
<name>A0ABR0K1S1_9EURO</name>
<dbReference type="CDD" id="cd00657">
    <property type="entry name" value="Ferritin_like"/>
    <property type="match status" value="1"/>
</dbReference>
<evidence type="ECO:0000313" key="4">
    <source>
        <dbReference type="Proteomes" id="UP001345013"/>
    </source>
</evidence>
<evidence type="ECO:0000256" key="1">
    <source>
        <dbReference type="SAM" id="MobiDB-lite"/>
    </source>
</evidence>
<dbReference type="Pfam" id="PF13668">
    <property type="entry name" value="Ferritin_2"/>
    <property type="match status" value="1"/>
</dbReference>
<organism evidence="3 4">
    <name type="scientific">Lithohypha guttulata</name>
    <dbReference type="NCBI Taxonomy" id="1690604"/>
    <lineage>
        <taxon>Eukaryota</taxon>
        <taxon>Fungi</taxon>
        <taxon>Dikarya</taxon>
        <taxon>Ascomycota</taxon>
        <taxon>Pezizomycotina</taxon>
        <taxon>Eurotiomycetes</taxon>
        <taxon>Chaetothyriomycetidae</taxon>
        <taxon>Chaetothyriales</taxon>
        <taxon>Trichomeriaceae</taxon>
        <taxon>Lithohypha</taxon>
    </lineage>
</organism>
<protein>
    <submittedName>
        <fullName evidence="3">Uncharacterized protein</fullName>
    </submittedName>
</protein>
<dbReference type="EMBL" id="JAVRRG010000124">
    <property type="protein sequence ID" value="KAK5083224.1"/>
    <property type="molecule type" value="Genomic_DNA"/>
</dbReference>